<gene>
    <name evidence="1" type="ORF">GOODEAATRI_009085</name>
</gene>
<organism evidence="1 2">
    <name type="scientific">Goodea atripinnis</name>
    <dbReference type="NCBI Taxonomy" id="208336"/>
    <lineage>
        <taxon>Eukaryota</taxon>
        <taxon>Metazoa</taxon>
        <taxon>Chordata</taxon>
        <taxon>Craniata</taxon>
        <taxon>Vertebrata</taxon>
        <taxon>Euteleostomi</taxon>
        <taxon>Actinopterygii</taxon>
        <taxon>Neopterygii</taxon>
        <taxon>Teleostei</taxon>
        <taxon>Neoteleostei</taxon>
        <taxon>Acanthomorphata</taxon>
        <taxon>Ovalentaria</taxon>
        <taxon>Atherinomorphae</taxon>
        <taxon>Cyprinodontiformes</taxon>
        <taxon>Goodeidae</taxon>
        <taxon>Goodea</taxon>
    </lineage>
</organism>
<comment type="caution">
    <text evidence="1">The sequence shown here is derived from an EMBL/GenBank/DDBJ whole genome shotgun (WGS) entry which is preliminary data.</text>
</comment>
<keyword evidence="2" id="KW-1185">Reference proteome</keyword>
<name>A0ABV0NIP0_9TELE</name>
<dbReference type="EMBL" id="JAHRIO010040478">
    <property type="protein sequence ID" value="MEQ2171279.1"/>
    <property type="molecule type" value="Genomic_DNA"/>
</dbReference>
<evidence type="ECO:0000313" key="2">
    <source>
        <dbReference type="Proteomes" id="UP001476798"/>
    </source>
</evidence>
<proteinExistence type="predicted"/>
<reference evidence="1 2" key="1">
    <citation type="submission" date="2021-06" db="EMBL/GenBank/DDBJ databases">
        <authorList>
            <person name="Palmer J.M."/>
        </authorList>
    </citation>
    <scope>NUCLEOTIDE SEQUENCE [LARGE SCALE GENOMIC DNA]</scope>
    <source>
        <strain evidence="1 2">GA_2019</strain>
        <tissue evidence="1">Muscle</tissue>
    </source>
</reference>
<sequence>MQLRTRPEGGSRALEVTHKAAGCSEAAAAGGHHRATQAASDSPLVLPIIRLDPQTLQTGLVKGVQLRQLSLFTVTAEITMMPWGMLGAEVPWRRLTTVAAALTRIVWPDGKAPVRGRVVRRYYGVRTVQTPGGPVTRTSIFKDCVLLPTGRPHIGGMWLGWLPEWREVFPLPVSFWRR</sequence>
<accession>A0ABV0NIP0</accession>
<evidence type="ECO:0000313" key="1">
    <source>
        <dbReference type="EMBL" id="MEQ2171279.1"/>
    </source>
</evidence>
<dbReference type="Proteomes" id="UP001476798">
    <property type="component" value="Unassembled WGS sequence"/>
</dbReference>
<protein>
    <submittedName>
        <fullName evidence="1">Uncharacterized protein</fullName>
    </submittedName>
</protein>